<comment type="caution">
    <text evidence="2">The sequence shown here is derived from an EMBL/GenBank/DDBJ whole genome shotgun (WGS) entry which is preliminary data.</text>
</comment>
<keyword evidence="1" id="KW-0472">Membrane</keyword>
<sequence>MDSKDIQENPKDHGVSILPILTPNTKQRKVTRTGTSSPVQQPWPHTQLVAYKQWITDKWMETYPWMISTLYRITRLCFLSVMVIFVVFLASWFMALSHWFTIVLGHLVLRYTMPRSVDDAFVKGRIDYTMIFAAVGALIVNCPPFIIFLVSFPFTFDRSTVEGGTASANAFIKRITPKNRHILLFLQYAPRLAAAPVGCVIVSAIEADNHIEPGEILTPLHAALAGLTGEVVLTASGRLKGWLFSRNRRQAERTDSEGQILPMTTSSTS</sequence>
<gene>
    <name evidence="2" type="ORF">BN946_scf184798.g46</name>
</gene>
<dbReference type="HOGENOM" id="CLU_1034929_0_0_1"/>
<feature type="transmembrane region" description="Helical" evidence="1">
    <location>
        <begin position="76"/>
        <end position="109"/>
    </location>
</feature>
<evidence type="ECO:0000313" key="2">
    <source>
        <dbReference type="EMBL" id="CDO70731.1"/>
    </source>
</evidence>
<dbReference type="OMA" id="ALSHWFT"/>
<reference evidence="2" key="1">
    <citation type="submission" date="2014-01" db="EMBL/GenBank/DDBJ databases">
        <title>The genome of the white-rot fungus Pycnoporus cinnabarinus: a basidiomycete model with a versatile arsenal for lignocellulosic biomass breakdown.</title>
        <authorList>
            <person name="Levasseur A."/>
            <person name="Lomascolo A."/>
            <person name="Ruiz-Duenas F.J."/>
            <person name="Uzan E."/>
            <person name="Piumi F."/>
            <person name="Kues U."/>
            <person name="Ram A.F.J."/>
            <person name="Murat C."/>
            <person name="Haon M."/>
            <person name="Benoit I."/>
            <person name="Arfi Y."/>
            <person name="Chevret D."/>
            <person name="Drula E."/>
            <person name="Kwon M.J."/>
            <person name="Gouret P."/>
            <person name="Lesage-Meessen L."/>
            <person name="Lombard V."/>
            <person name="Mariette J."/>
            <person name="Noirot C."/>
            <person name="Park J."/>
            <person name="Patyshakuliyeva A."/>
            <person name="Wieneger R.A.B."/>
            <person name="Wosten H.A.B."/>
            <person name="Martin F."/>
            <person name="Coutinho P.M."/>
            <person name="de Vries R."/>
            <person name="Martinez A.T."/>
            <person name="Klopp C."/>
            <person name="Pontarotti P."/>
            <person name="Henrissat B."/>
            <person name="Record E."/>
        </authorList>
    </citation>
    <scope>NUCLEOTIDE SEQUENCE [LARGE SCALE GENOMIC DNA]</scope>
    <source>
        <strain evidence="2">BRFM137</strain>
    </source>
</reference>
<keyword evidence="3" id="KW-1185">Reference proteome</keyword>
<feature type="transmembrane region" description="Helical" evidence="1">
    <location>
        <begin position="129"/>
        <end position="150"/>
    </location>
</feature>
<dbReference type="EMBL" id="CCBP010000092">
    <property type="protein sequence ID" value="CDO70731.1"/>
    <property type="molecule type" value="Genomic_DNA"/>
</dbReference>
<protein>
    <submittedName>
        <fullName evidence="2">Uncharacterized protein</fullName>
    </submittedName>
</protein>
<accession>A0A060S907</accession>
<proteinExistence type="predicted"/>
<dbReference type="OrthoDB" id="2738121at2759"/>
<dbReference type="Proteomes" id="UP000029665">
    <property type="component" value="Unassembled WGS sequence"/>
</dbReference>
<keyword evidence="1" id="KW-1133">Transmembrane helix</keyword>
<keyword evidence="1" id="KW-0812">Transmembrane</keyword>
<dbReference type="AlphaFoldDB" id="A0A060S907"/>
<evidence type="ECO:0000256" key="1">
    <source>
        <dbReference type="SAM" id="Phobius"/>
    </source>
</evidence>
<evidence type="ECO:0000313" key="3">
    <source>
        <dbReference type="Proteomes" id="UP000029665"/>
    </source>
</evidence>
<organism evidence="2 3">
    <name type="scientific">Pycnoporus cinnabarinus</name>
    <name type="common">Cinnabar-red polypore</name>
    <name type="synonym">Trametes cinnabarina</name>
    <dbReference type="NCBI Taxonomy" id="5643"/>
    <lineage>
        <taxon>Eukaryota</taxon>
        <taxon>Fungi</taxon>
        <taxon>Dikarya</taxon>
        <taxon>Basidiomycota</taxon>
        <taxon>Agaricomycotina</taxon>
        <taxon>Agaricomycetes</taxon>
        <taxon>Polyporales</taxon>
        <taxon>Polyporaceae</taxon>
        <taxon>Trametes</taxon>
    </lineage>
</organism>
<name>A0A060S907_PYCCI</name>